<dbReference type="EMBL" id="JAIBSC010000052">
    <property type="protein sequence ID" value="KAH1903475.1"/>
    <property type="molecule type" value="Genomic_DNA"/>
</dbReference>
<organism evidence="2 3">
    <name type="scientific">Aspergillus fumigatus</name>
    <name type="common">Neosartorya fumigata</name>
    <dbReference type="NCBI Taxonomy" id="746128"/>
    <lineage>
        <taxon>Eukaryota</taxon>
        <taxon>Fungi</taxon>
        <taxon>Dikarya</taxon>
        <taxon>Ascomycota</taxon>
        <taxon>Pezizomycotina</taxon>
        <taxon>Eurotiomycetes</taxon>
        <taxon>Eurotiomycetidae</taxon>
        <taxon>Eurotiales</taxon>
        <taxon>Aspergillaceae</taxon>
        <taxon>Aspergillus</taxon>
        <taxon>Aspergillus subgen. Fumigati</taxon>
    </lineage>
</organism>
<feature type="compositionally biased region" description="Basic and acidic residues" evidence="1">
    <location>
        <begin position="118"/>
        <end position="128"/>
    </location>
</feature>
<feature type="compositionally biased region" description="Basic and acidic residues" evidence="1">
    <location>
        <begin position="32"/>
        <end position="56"/>
    </location>
</feature>
<dbReference type="Proteomes" id="UP000813423">
    <property type="component" value="Unassembled WGS sequence"/>
</dbReference>
<feature type="compositionally biased region" description="Basic and acidic residues" evidence="1">
    <location>
        <begin position="8"/>
        <end position="17"/>
    </location>
</feature>
<feature type="region of interest" description="Disordered" evidence="1">
    <location>
        <begin position="1"/>
        <end position="156"/>
    </location>
</feature>
<name>A0A9P8NGF4_ASPFM</name>
<proteinExistence type="predicted"/>
<gene>
    <name evidence="2" type="ORF">KXV57_006930</name>
</gene>
<comment type="caution">
    <text evidence="2">The sequence shown here is derived from an EMBL/GenBank/DDBJ whole genome shotgun (WGS) entry which is preliminary data.</text>
</comment>
<reference evidence="2" key="1">
    <citation type="submission" date="2021-08" db="EMBL/GenBank/DDBJ databases">
        <title>Global Aspergillus fumigatus from environmental and clinical sources.</title>
        <authorList>
            <person name="Barber A."/>
            <person name="Sae-Ong T."/>
        </authorList>
    </citation>
    <scope>NUCLEOTIDE SEQUENCE</scope>
    <source>
        <strain evidence="2">NRZ-2016-071</strain>
    </source>
</reference>
<protein>
    <submittedName>
        <fullName evidence="2">Uncharacterized protein</fullName>
    </submittedName>
</protein>
<accession>A0A9P8NGF4</accession>
<dbReference type="AlphaFoldDB" id="A0A9P8NGF4"/>
<evidence type="ECO:0000313" key="3">
    <source>
        <dbReference type="Proteomes" id="UP000813423"/>
    </source>
</evidence>
<sequence length="505" mass="57968">MDVADNTTESKRVAADRRTHRSAQSPRRVHDKARTPKERDVGKDHHSRSTDRKTESHWTPTRVIRKVLSPWGSGSPKEPLPTSTEQLSPEHNALPQPAHEAPLPPATINEDGDDLEDDIRRRDAKYYPETRQPSAQIDRMDAEQSQSSQESKAAVRRLEDELTKYKTHIKQQEIQLSDRDAVIRELQSNLAQIQDKHQKLEAIFVARQKYALQSMVANNGYIPKEDQSIRDELSNLTESIRSWAKKNCFISFADLEEVPKPEKDMVIHQLTGYCSQPDWNSTMREISIPQNKVPMVLLHALLAKDLFEQIFTDPFFAFPKIDGDHTTSTEGCFQRIYRIMIQADEQKAHTWRSLTLQSLSVTRHPNTETFLQNMTKQLVRGLVTRFLTSSARTLLRKVENPEAGDRRAQELQSLYDGAAQLALSLWTQRAFMTCRSLEELPPFTVSNPVMRAHRLHHLDEDDTRLDGKRILLCVQPAVLAFGSENAEHYNQHKIWSPAVVVVREK</sequence>
<evidence type="ECO:0000256" key="1">
    <source>
        <dbReference type="SAM" id="MobiDB-lite"/>
    </source>
</evidence>
<evidence type="ECO:0000313" key="2">
    <source>
        <dbReference type="EMBL" id="KAH1903475.1"/>
    </source>
</evidence>